<dbReference type="EC" id="1.8.4.11" evidence="5"/>
<sequence length="159" mass="17719">MGKATAIFGAGCFWGVEAFFERFEGITHTRVGYTGGHTAHPSYEQVKTGTTGHAEAIRIEYDPEVITYGGLVNIFFECHDPTSRNKQGIDVGHQYRSAIFYGTEGEKAIAEEKIQQWTNKGVFKRPIVTEVTEAGTFYEAEEYHQKYSQKNGSFACGIS</sequence>
<dbReference type="NCBIfam" id="TIGR00401">
    <property type="entry name" value="msrA"/>
    <property type="match status" value="1"/>
</dbReference>
<evidence type="ECO:0000256" key="2">
    <source>
        <dbReference type="ARBA" id="ARBA00023002"/>
    </source>
</evidence>
<dbReference type="RefSeq" id="WP_289215152.1">
    <property type="nucleotide sequence ID" value="NZ_JAPVRC010000002.1"/>
</dbReference>
<keyword evidence="8" id="KW-1185">Reference proteome</keyword>
<dbReference type="Pfam" id="PF01625">
    <property type="entry name" value="PMSR"/>
    <property type="match status" value="1"/>
</dbReference>
<feature type="domain" description="Peptide methionine sulphoxide reductase MsrA" evidence="6">
    <location>
        <begin position="5"/>
        <end position="153"/>
    </location>
</feature>
<dbReference type="PANTHER" id="PTHR43774">
    <property type="entry name" value="PEPTIDE METHIONINE SULFOXIDE REDUCTASE"/>
    <property type="match status" value="1"/>
</dbReference>
<gene>
    <name evidence="5 7" type="primary">msrA</name>
    <name evidence="7" type="ORF">ACFQMN_18150</name>
</gene>
<comment type="caution">
    <text evidence="7">The sequence shown here is derived from an EMBL/GenBank/DDBJ whole genome shotgun (WGS) entry which is preliminary data.</text>
</comment>
<dbReference type="InterPro" id="IPR002569">
    <property type="entry name" value="Met_Sox_Rdtase_MsrA_dom"/>
</dbReference>
<evidence type="ECO:0000256" key="3">
    <source>
        <dbReference type="ARBA" id="ARBA00047806"/>
    </source>
</evidence>
<comment type="catalytic activity">
    <reaction evidence="3 5">
        <text>L-methionyl-[protein] + [thioredoxin]-disulfide + H2O = L-methionyl-(S)-S-oxide-[protein] + [thioredoxin]-dithiol</text>
        <dbReference type="Rhea" id="RHEA:14217"/>
        <dbReference type="Rhea" id="RHEA-COMP:10698"/>
        <dbReference type="Rhea" id="RHEA-COMP:10700"/>
        <dbReference type="Rhea" id="RHEA-COMP:12313"/>
        <dbReference type="Rhea" id="RHEA-COMP:12315"/>
        <dbReference type="ChEBI" id="CHEBI:15377"/>
        <dbReference type="ChEBI" id="CHEBI:16044"/>
        <dbReference type="ChEBI" id="CHEBI:29950"/>
        <dbReference type="ChEBI" id="CHEBI:44120"/>
        <dbReference type="ChEBI" id="CHEBI:50058"/>
        <dbReference type="EC" id="1.8.4.11"/>
    </reaction>
</comment>
<organism evidence="7 8">
    <name type="scientific">Halobacillus campisalis</name>
    <dbReference type="NCBI Taxonomy" id="435909"/>
    <lineage>
        <taxon>Bacteria</taxon>
        <taxon>Bacillati</taxon>
        <taxon>Bacillota</taxon>
        <taxon>Bacilli</taxon>
        <taxon>Bacillales</taxon>
        <taxon>Bacillaceae</taxon>
        <taxon>Halobacillus</taxon>
    </lineage>
</organism>
<dbReference type="InterPro" id="IPR036509">
    <property type="entry name" value="Met_Sox_Rdtase_MsrA_sf"/>
</dbReference>
<protein>
    <recommendedName>
        <fullName evidence="5">Peptide methionine sulfoxide reductase MsrA</fullName>
        <shortName evidence="5">Protein-methionine-S-oxide reductase</shortName>
        <ecNumber evidence="5">1.8.4.11</ecNumber>
    </recommendedName>
    <alternativeName>
        <fullName evidence="5">Peptide-methionine (S)-S-oxide reductase</fullName>
        <shortName evidence="5">Peptide Met(O) reductase</shortName>
    </alternativeName>
</protein>
<reference evidence="8" key="1">
    <citation type="journal article" date="2019" name="Int. J. Syst. Evol. Microbiol.">
        <title>The Global Catalogue of Microorganisms (GCM) 10K type strain sequencing project: providing services to taxonomists for standard genome sequencing and annotation.</title>
        <authorList>
            <consortium name="The Broad Institute Genomics Platform"/>
            <consortium name="The Broad Institute Genome Sequencing Center for Infectious Disease"/>
            <person name="Wu L."/>
            <person name="Ma J."/>
        </authorList>
    </citation>
    <scope>NUCLEOTIDE SEQUENCE [LARGE SCALE GENOMIC DNA]</scope>
    <source>
        <strain evidence="8">CCUG 73951</strain>
    </source>
</reference>
<keyword evidence="2 5" id="KW-0560">Oxidoreductase</keyword>
<dbReference type="Proteomes" id="UP001596494">
    <property type="component" value="Unassembled WGS sequence"/>
</dbReference>
<dbReference type="HAMAP" id="MF_01401">
    <property type="entry name" value="MsrA"/>
    <property type="match status" value="1"/>
</dbReference>
<comment type="catalytic activity">
    <reaction evidence="4 5">
        <text>[thioredoxin]-disulfide + L-methionine + H2O = L-methionine (S)-S-oxide + [thioredoxin]-dithiol</text>
        <dbReference type="Rhea" id="RHEA:19993"/>
        <dbReference type="Rhea" id="RHEA-COMP:10698"/>
        <dbReference type="Rhea" id="RHEA-COMP:10700"/>
        <dbReference type="ChEBI" id="CHEBI:15377"/>
        <dbReference type="ChEBI" id="CHEBI:29950"/>
        <dbReference type="ChEBI" id="CHEBI:50058"/>
        <dbReference type="ChEBI" id="CHEBI:57844"/>
        <dbReference type="ChEBI" id="CHEBI:58772"/>
        <dbReference type="EC" id="1.8.4.11"/>
    </reaction>
</comment>
<dbReference type="GO" id="GO:0008113">
    <property type="term" value="F:peptide-methionine (S)-S-oxide reductase activity"/>
    <property type="evidence" value="ECO:0007669"/>
    <property type="project" value="UniProtKB-EC"/>
</dbReference>
<comment type="function">
    <text evidence="5">Has an important function as a repair enzyme for proteins that have been inactivated by oxidation. Catalyzes the reversible oxidation-reduction of methionine sulfoxide in proteins to methionine.</text>
</comment>
<evidence type="ECO:0000256" key="5">
    <source>
        <dbReference type="HAMAP-Rule" id="MF_01401"/>
    </source>
</evidence>
<dbReference type="Gene3D" id="3.30.1060.10">
    <property type="entry name" value="Peptide methionine sulphoxide reductase MsrA"/>
    <property type="match status" value="1"/>
</dbReference>
<feature type="active site" evidence="5">
    <location>
        <position position="12"/>
    </location>
</feature>
<evidence type="ECO:0000259" key="6">
    <source>
        <dbReference type="Pfam" id="PF01625"/>
    </source>
</evidence>
<evidence type="ECO:0000256" key="1">
    <source>
        <dbReference type="ARBA" id="ARBA00005591"/>
    </source>
</evidence>
<evidence type="ECO:0000313" key="7">
    <source>
        <dbReference type="EMBL" id="MFC7322791.1"/>
    </source>
</evidence>
<proteinExistence type="inferred from homology"/>
<name>A0ABW2K9E2_9BACI</name>
<dbReference type="PANTHER" id="PTHR43774:SF1">
    <property type="entry name" value="PEPTIDE METHIONINE SULFOXIDE REDUCTASE MSRA 2"/>
    <property type="match status" value="1"/>
</dbReference>
<comment type="similarity">
    <text evidence="1 5">Belongs to the MsrA Met sulfoxide reductase family.</text>
</comment>
<accession>A0ABW2K9E2</accession>
<dbReference type="EMBL" id="JBHTBY010000017">
    <property type="protein sequence ID" value="MFC7322791.1"/>
    <property type="molecule type" value="Genomic_DNA"/>
</dbReference>
<evidence type="ECO:0000313" key="8">
    <source>
        <dbReference type="Proteomes" id="UP001596494"/>
    </source>
</evidence>
<dbReference type="SUPFAM" id="SSF55068">
    <property type="entry name" value="Peptide methionine sulfoxide reductase"/>
    <property type="match status" value="1"/>
</dbReference>
<evidence type="ECO:0000256" key="4">
    <source>
        <dbReference type="ARBA" id="ARBA00048782"/>
    </source>
</evidence>